<dbReference type="InterPro" id="IPR036097">
    <property type="entry name" value="HisK_dim/P_sf"/>
</dbReference>
<dbReference type="InterPro" id="IPR005467">
    <property type="entry name" value="His_kinase_dom"/>
</dbReference>
<dbReference type="Pfam" id="PF00512">
    <property type="entry name" value="HisKA"/>
    <property type="match status" value="1"/>
</dbReference>
<sequence>MKFETGNWKLETGNLKFADYNFCRTGFATPSGIFSRIAARKRFGRGCKPRPAADLGDAGKALWGAANLHATRHLFSSFEFQVSSSEFQVPSFKFQVSSFEFQVSEERSMSKKFNVLIVDDISENIQMVANTLKEEGYQMAFALNGEDALSHTEAMSFDLILLDIMMPDMDGYEVCERLKKKPETKDIPIIFLTAKTDTESILKGFETGGVDYITKPFNGAELLARVKNHLELKRSREEIEEQKRKIEEQNRKLIEAEKLREDVERISRHDLKNPLNPIIGFSRLLMSDHILSPEQIEYLSIIEQSACQMLEMINLSLDMFKMERGIYQLNPVRLNILEITRKVIAETESLAQAKEVNLLLGSNPSDNGDIFTARGEELLCYSMLSNLIQNAVEASPIGEPVEVSFDQGDMAVISIHNKGAVPEDIRDTFFEKYVTSGKRGGTGLGTYSAKLIAETQGGSIRLDTSEPDETRIIISLPMG</sequence>
<dbReference type="GO" id="GO:0003677">
    <property type="term" value="F:DNA binding"/>
    <property type="evidence" value="ECO:0007669"/>
    <property type="project" value="UniProtKB-KW"/>
</dbReference>
<dbReference type="KEGG" id="dmm:dnm_093790"/>
<evidence type="ECO:0000256" key="3">
    <source>
        <dbReference type="ARBA" id="ARBA00022553"/>
    </source>
</evidence>
<dbReference type="Gene3D" id="3.40.50.2300">
    <property type="match status" value="1"/>
</dbReference>
<keyword evidence="12" id="KW-0808">Transferase</keyword>
<dbReference type="InterPro" id="IPR036890">
    <property type="entry name" value="HATPase_C_sf"/>
</dbReference>
<evidence type="ECO:0000256" key="1">
    <source>
        <dbReference type="ARBA" id="ARBA00000085"/>
    </source>
</evidence>
<reference evidence="12" key="1">
    <citation type="journal article" date="2021" name="Microb. Physiol.">
        <title>Proteogenomic Insights into the Physiology of Marine, Sulfate-Reducing, Filamentous Desulfonema limicola and Desulfonema magnum.</title>
        <authorList>
            <person name="Schnaars V."/>
            <person name="Wohlbrand L."/>
            <person name="Scheve S."/>
            <person name="Hinrichs C."/>
            <person name="Reinhardt R."/>
            <person name="Rabus R."/>
        </authorList>
    </citation>
    <scope>NUCLEOTIDE SEQUENCE</scope>
    <source>
        <strain evidence="12">4be13</strain>
    </source>
</reference>
<evidence type="ECO:0000256" key="7">
    <source>
        <dbReference type="ARBA" id="ARBA00023163"/>
    </source>
</evidence>
<keyword evidence="4" id="KW-0902">Two-component regulatory system</keyword>
<dbReference type="PANTHER" id="PTHR43547:SF2">
    <property type="entry name" value="HYBRID SIGNAL TRANSDUCTION HISTIDINE KINASE C"/>
    <property type="match status" value="1"/>
</dbReference>
<dbReference type="SUPFAM" id="SSF47384">
    <property type="entry name" value="Homodimeric domain of signal transducing histidine kinase"/>
    <property type="match status" value="1"/>
</dbReference>
<dbReference type="PROSITE" id="PS50109">
    <property type="entry name" value="HIS_KIN"/>
    <property type="match status" value="1"/>
</dbReference>
<keyword evidence="9" id="KW-0175">Coiled coil</keyword>
<dbReference type="Proteomes" id="UP000663722">
    <property type="component" value="Chromosome"/>
</dbReference>
<evidence type="ECO:0000313" key="13">
    <source>
        <dbReference type="Proteomes" id="UP000663722"/>
    </source>
</evidence>
<protein>
    <recommendedName>
        <fullName evidence="2">histidine kinase</fullName>
        <ecNumber evidence="2">2.7.13.3</ecNumber>
    </recommendedName>
</protein>
<feature type="domain" description="Histidine kinase" evidence="10">
    <location>
        <begin position="266"/>
        <end position="479"/>
    </location>
</feature>
<keyword evidence="6" id="KW-0238">DNA-binding</keyword>
<keyword evidence="13" id="KW-1185">Reference proteome</keyword>
<dbReference type="SUPFAM" id="SSF55874">
    <property type="entry name" value="ATPase domain of HSP90 chaperone/DNA topoisomerase II/histidine kinase"/>
    <property type="match status" value="1"/>
</dbReference>
<proteinExistence type="predicted"/>
<evidence type="ECO:0000256" key="2">
    <source>
        <dbReference type="ARBA" id="ARBA00012438"/>
    </source>
</evidence>
<accession>A0A975BX24</accession>
<dbReference type="SUPFAM" id="SSF52172">
    <property type="entry name" value="CheY-like"/>
    <property type="match status" value="1"/>
</dbReference>
<dbReference type="InterPro" id="IPR003594">
    <property type="entry name" value="HATPase_dom"/>
</dbReference>
<dbReference type="InterPro" id="IPR003661">
    <property type="entry name" value="HisK_dim/P_dom"/>
</dbReference>
<dbReference type="Gene3D" id="1.10.287.130">
    <property type="match status" value="1"/>
</dbReference>
<evidence type="ECO:0000256" key="6">
    <source>
        <dbReference type="ARBA" id="ARBA00023125"/>
    </source>
</evidence>
<keyword evidence="3 8" id="KW-0597">Phosphoprotein</keyword>
<gene>
    <name evidence="12" type="ORF">dnm_093790</name>
</gene>
<dbReference type="PANTHER" id="PTHR43547">
    <property type="entry name" value="TWO-COMPONENT HISTIDINE KINASE"/>
    <property type="match status" value="1"/>
</dbReference>
<evidence type="ECO:0000256" key="8">
    <source>
        <dbReference type="PROSITE-ProRule" id="PRU00169"/>
    </source>
</evidence>
<evidence type="ECO:0000259" key="10">
    <source>
        <dbReference type="PROSITE" id="PS50109"/>
    </source>
</evidence>
<dbReference type="EC" id="2.7.13.3" evidence="2"/>
<keyword evidence="5" id="KW-0805">Transcription regulation</keyword>
<organism evidence="12 13">
    <name type="scientific">Desulfonema magnum</name>
    <dbReference type="NCBI Taxonomy" id="45655"/>
    <lineage>
        <taxon>Bacteria</taxon>
        <taxon>Pseudomonadati</taxon>
        <taxon>Thermodesulfobacteriota</taxon>
        <taxon>Desulfobacteria</taxon>
        <taxon>Desulfobacterales</taxon>
        <taxon>Desulfococcaceae</taxon>
        <taxon>Desulfonema</taxon>
    </lineage>
</organism>
<feature type="coiled-coil region" evidence="9">
    <location>
        <begin position="229"/>
        <end position="266"/>
    </location>
</feature>
<keyword evidence="12" id="KW-0418">Kinase</keyword>
<evidence type="ECO:0000256" key="9">
    <source>
        <dbReference type="SAM" id="Coils"/>
    </source>
</evidence>
<dbReference type="PROSITE" id="PS50110">
    <property type="entry name" value="RESPONSE_REGULATORY"/>
    <property type="match status" value="1"/>
</dbReference>
<dbReference type="Pfam" id="PF02518">
    <property type="entry name" value="HATPase_c"/>
    <property type="match status" value="1"/>
</dbReference>
<dbReference type="SMART" id="SM00388">
    <property type="entry name" value="HisKA"/>
    <property type="match status" value="1"/>
</dbReference>
<comment type="catalytic activity">
    <reaction evidence="1">
        <text>ATP + protein L-histidine = ADP + protein N-phospho-L-histidine.</text>
        <dbReference type="EC" id="2.7.13.3"/>
    </reaction>
</comment>
<dbReference type="Pfam" id="PF00072">
    <property type="entry name" value="Response_reg"/>
    <property type="match status" value="1"/>
</dbReference>
<feature type="modified residue" description="4-aspartylphosphate" evidence="8">
    <location>
        <position position="163"/>
    </location>
</feature>
<dbReference type="EMBL" id="CP061800">
    <property type="protein sequence ID" value="QTA93278.1"/>
    <property type="molecule type" value="Genomic_DNA"/>
</dbReference>
<dbReference type="RefSeq" id="WP_207680295.1">
    <property type="nucleotide sequence ID" value="NZ_CP061800.1"/>
</dbReference>
<dbReference type="GO" id="GO:0000155">
    <property type="term" value="F:phosphorelay sensor kinase activity"/>
    <property type="evidence" value="ECO:0007669"/>
    <property type="project" value="InterPro"/>
</dbReference>
<evidence type="ECO:0000256" key="5">
    <source>
        <dbReference type="ARBA" id="ARBA00023015"/>
    </source>
</evidence>
<dbReference type="CDD" id="cd00082">
    <property type="entry name" value="HisKA"/>
    <property type="match status" value="1"/>
</dbReference>
<dbReference type="AlphaFoldDB" id="A0A975BX24"/>
<dbReference type="FunFam" id="3.40.50.2300:FF:000001">
    <property type="entry name" value="DNA-binding response regulator PhoB"/>
    <property type="match status" value="1"/>
</dbReference>
<evidence type="ECO:0000313" key="12">
    <source>
        <dbReference type="EMBL" id="QTA93278.1"/>
    </source>
</evidence>
<evidence type="ECO:0000256" key="4">
    <source>
        <dbReference type="ARBA" id="ARBA00023012"/>
    </source>
</evidence>
<dbReference type="InterPro" id="IPR001789">
    <property type="entry name" value="Sig_transdc_resp-reg_receiver"/>
</dbReference>
<evidence type="ECO:0000259" key="11">
    <source>
        <dbReference type="PROSITE" id="PS50110"/>
    </source>
</evidence>
<keyword evidence="7" id="KW-0804">Transcription</keyword>
<name>A0A975BX24_9BACT</name>
<feature type="domain" description="Response regulatory" evidence="11">
    <location>
        <begin position="114"/>
        <end position="230"/>
    </location>
</feature>
<dbReference type="InterPro" id="IPR011006">
    <property type="entry name" value="CheY-like_superfamily"/>
</dbReference>
<dbReference type="Gene3D" id="3.30.565.10">
    <property type="entry name" value="Histidine kinase-like ATPase, C-terminal domain"/>
    <property type="match status" value="1"/>
</dbReference>
<dbReference type="SMART" id="SM00448">
    <property type="entry name" value="REC"/>
    <property type="match status" value="1"/>
</dbReference>
<dbReference type="CDD" id="cd19920">
    <property type="entry name" value="REC_PA4781-like"/>
    <property type="match status" value="1"/>
</dbReference>
<dbReference type="SMART" id="SM00387">
    <property type="entry name" value="HATPase_c"/>
    <property type="match status" value="1"/>
</dbReference>